<evidence type="ECO:0000259" key="8">
    <source>
        <dbReference type="Pfam" id="PF12161"/>
    </source>
</evidence>
<dbReference type="GO" id="GO:0009007">
    <property type="term" value="F:site-specific DNA-methyltransferase (adenine-specific) activity"/>
    <property type="evidence" value="ECO:0007669"/>
    <property type="project" value="UniProtKB-EC"/>
</dbReference>
<keyword evidence="5" id="KW-0680">Restriction system</keyword>
<reference evidence="9" key="1">
    <citation type="journal article" date="2015" name="Nature">
        <title>Complex archaea that bridge the gap between prokaryotes and eukaryotes.</title>
        <authorList>
            <person name="Spang A."/>
            <person name="Saw J.H."/>
            <person name="Jorgensen S.L."/>
            <person name="Zaremba-Niedzwiedzka K."/>
            <person name="Martijn J."/>
            <person name="Lind A.E."/>
            <person name="van Eijk R."/>
            <person name="Schleper C."/>
            <person name="Guy L."/>
            <person name="Ettema T.J."/>
        </authorList>
    </citation>
    <scope>NUCLEOTIDE SEQUENCE</scope>
</reference>
<dbReference type="AlphaFoldDB" id="A0A0F9C1V1"/>
<protein>
    <recommendedName>
        <fullName evidence="1">site-specific DNA-methyltransferase (adenine-specific)</fullName>
        <ecNumber evidence="1">2.1.1.72</ecNumber>
    </recommendedName>
</protein>
<sequence length="174" mass="19551">MAHTAEPTSGRPQRRFWTKRVVIALALIFLKYISDAFEAKHAELVAEEHSDPEDPEEYLAENIFWVPKDARWVHLRRQAKLPTIGTTIDDAMRSIEADNQSLRGVLPKEYARPALNKQMVGELIDLIGGIGLGEPEARSKDIPGRVYEYFLGKFANAEGKGGGEFYTPRSVVQV</sequence>
<keyword evidence="4" id="KW-0949">S-adenosyl-L-methionine</keyword>
<feature type="domain" description="DNA methylase adenine-specific" evidence="7">
    <location>
        <begin position="139"/>
        <end position="174"/>
    </location>
</feature>
<dbReference type="InterPro" id="IPR022749">
    <property type="entry name" value="D12N6_MeTrfase_N"/>
</dbReference>
<evidence type="ECO:0000256" key="6">
    <source>
        <dbReference type="ARBA" id="ARBA00047942"/>
    </source>
</evidence>
<dbReference type="Pfam" id="PF12161">
    <property type="entry name" value="HsdM_N"/>
    <property type="match status" value="1"/>
</dbReference>
<dbReference type="GO" id="GO:0003677">
    <property type="term" value="F:DNA binding"/>
    <property type="evidence" value="ECO:0007669"/>
    <property type="project" value="InterPro"/>
</dbReference>
<comment type="caution">
    <text evidence="9">The sequence shown here is derived from an EMBL/GenBank/DDBJ whole genome shotgun (WGS) entry which is preliminary data.</text>
</comment>
<organism evidence="9">
    <name type="scientific">marine sediment metagenome</name>
    <dbReference type="NCBI Taxonomy" id="412755"/>
    <lineage>
        <taxon>unclassified sequences</taxon>
        <taxon>metagenomes</taxon>
        <taxon>ecological metagenomes</taxon>
    </lineage>
</organism>
<dbReference type="PANTHER" id="PTHR42998">
    <property type="entry name" value="TYPE I RESTRICTION ENZYME HINDVIIP M PROTEIN-RELATED"/>
    <property type="match status" value="1"/>
</dbReference>
<dbReference type="Pfam" id="PF02384">
    <property type="entry name" value="N6_Mtase"/>
    <property type="match status" value="1"/>
</dbReference>
<dbReference type="Gene3D" id="1.20.1260.30">
    <property type="match status" value="1"/>
</dbReference>
<dbReference type="InterPro" id="IPR052916">
    <property type="entry name" value="Type-I_RE_MTase_Subunit"/>
</dbReference>
<dbReference type="GO" id="GO:0008170">
    <property type="term" value="F:N-methyltransferase activity"/>
    <property type="evidence" value="ECO:0007669"/>
    <property type="project" value="InterPro"/>
</dbReference>
<feature type="non-terminal residue" evidence="9">
    <location>
        <position position="174"/>
    </location>
</feature>
<evidence type="ECO:0000256" key="2">
    <source>
        <dbReference type="ARBA" id="ARBA00022603"/>
    </source>
</evidence>
<accession>A0A0F9C1V1</accession>
<dbReference type="EC" id="2.1.1.72" evidence="1"/>
<dbReference type="PANTHER" id="PTHR42998:SF1">
    <property type="entry name" value="TYPE I RESTRICTION ENZYME HINDI METHYLASE SUBUNIT"/>
    <property type="match status" value="1"/>
</dbReference>
<evidence type="ECO:0000256" key="5">
    <source>
        <dbReference type="ARBA" id="ARBA00022747"/>
    </source>
</evidence>
<keyword evidence="2" id="KW-0489">Methyltransferase</keyword>
<proteinExistence type="predicted"/>
<evidence type="ECO:0000256" key="3">
    <source>
        <dbReference type="ARBA" id="ARBA00022679"/>
    </source>
</evidence>
<dbReference type="GO" id="GO:0032259">
    <property type="term" value="P:methylation"/>
    <property type="evidence" value="ECO:0007669"/>
    <property type="project" value="UniProtKB-KW"/>
</dbReference>
<evidence type="ECO:0000256" key="1">
    <source>
        <dbReference type="ARBA" id="ARBA00011900"/>
    </source>
</evidence>
<dbReference type="GO" id="GO:0009307">
    <property type="term" value="P:DNA restriction-modification system"/>
    <property type="evidence" value="ECO:0007669"/>
    <property type="project" value="UniProtKB-KW"/>
</dbReference>
<dbReference type="InterPro" id="IPR038333">
    <property type="entry name" value="T1MK-like_N_sf"/>
</dbReference>
<dbReference type="Gene3D" id="3.40.50.150">
    <property type="entry name" value="Vaccinia Virus protein VP39"/>
    <property type="match status" value="1"/>
</dbReference>
<feature type="domain" description="N6 adenine-specific DNA methyltransferase N-terminal" evidence="8">
    <location>
        <begin position="25"/>
        <end position="118"/>
    </location>
</feature>
<name>A0A0F9C1V1_9ZZZZ</name>
<dbReference type="InterPro" id="IPR029063">
    <property type="entry name" value="SAM-dependent_MTases_sf"/>
</dbReference>
<comment type="catalytic activity">
    <reaction evidence="6">
        <text>a 2'-deoxyadenosine in DNA + S-adenosyl-L-methionine = an N(6)-methyl-2'-deoxyadenosine in DNA + S-adenosyl-L-homocysteine + H(+)</text>
        <dbReference type="Rhea" id="RHEA:15197"/>
        <dbReference type="Rhea" id="RHEA-COMP:12418"/>
        <dbReference type="Rhea" id="RHEA-COMP:12419"/>
        <dbReference type="ChEBI" id="CHEBI:15378"/>
        <dbReference type="ChEBI" id="CHEBI:57856"/>
        <dbReference type="ChEBI" id="CHEBI:59789"/>
        <dbReference type="ChEBI" id="CHEBI:90615"/>
        <dbReference type="ChEBI" id="CHEBI:90616"/>
        <dbReference type="EC" id="2.1.1.72"/>
    </reaction>
</comment>
<evidence type="ECO:0000313" key="9">
    <source>
        <dbReference type="EMBL" id="KKL28185.1"/>
    </source>
</evidence>
<evidence type="ECO:0000256" key="4">
    <source>
        <dbReference type="ARBA" id="ARBA00022691"/>
    </source>
</evidence>
<dbReference type="InterPro" id="IPR003356">
    <property type="entry name" value="DNA_methylase_A-5"/>
</dbReference>
<gene>
    <name evidence="9" type="ORF">LCGC14_2377690</name>
</gene>
<dbReference type="SUPFAM" id="SSF53335">
    <property type="entry name" value="S-adenosyl-L-methionine-dependent methyltransferases"/>
    <property type="match status" value="1"/>
</dbReference>
<dbReference type="EMBL" id="LAZR01035188">
    <property type="protein sequence ID" value="KKL28185.1"/>
    <property type="molecule type" value="Genomic_DNA"/>
</dbReference>
<evidence type="ECO:0000259" key="7">
    <source>
        <dbReference type="Pfam" id="PF02384"/>
    </source>
</evidence>
<keyword evidence="3" id="KW-0808">Transferase</keyword>